<feature type="chain" id="PRO_5031209298" description="Phycoerythrin alpha chain domain-containing protein" evidence="13">
    <location>
        <begin position="17"/>
        <end position="142"/>
    </location>
</feature>
<evidence type="ECO:0000256" key="5">
    <source>
        <dbReference type="ARBA" id="ARBA00022531"/>
    </source>
</evidence>
<keyword evidence="8" id="KW-0157">Chromophore</keyword>
<evidence type="ECO:0000256" key="6">
    <source>
        <dbReference type="ARBA" id="ARBA00022640"/>
    </source>
</evidence>
<comment type="subcellular location">
    <subcellularLocation>
        <location evidence="1">Plastid</location>
        <location evidence="1">Chloroplast thylakoid membrane</location>
        <topology evidence="1">Peripheral membrane protein</topology>
        <orientation evidence="1">Lumenal side</orientation>
    </subcellularLocation>
</comment>
<evidence type="ECO:0000256" key="10">
    <source>
        <dbReference type="ARBA" id="ARBA00023136"/>
    </source>
</evidence>
<dbReference type="GO" id="GO:0030089">
    <property type="term" value="C:phycobilisome"/>
    <property type="evidence" value="ECO:0007669"/>
    <property type="project" value="InterPro"/>
</dbReference>
<evidence type="ECO:0000256" key="2">
    <source>
        <dbReference type="ARBA" id="ARBA00010039"/>
    </source>
</evidence>
<dbReference type="EMBL" id="HBKN01048976">
    <property type="protein sequence ID" value="CAE2339523.1"/>
    <property type="molecule type" value="Transcribed_RNA"/>
</dbReference>
<proteinExistence type="inferred from homology"/>
<accession>A0A7S4PM60</accession>
<evidence type="ECO:0000256" key="7">
    <source>
        <dbReference type="ARBA" id="ARBA00022982"/>
    </source>
</evidence>
<keyword evidence="7" id="KW-0249">Electron transport</keyword>
<protein>
    <recommendedName>
        <fullName evidence="14">Phycoerythrin alpha chain domain-containing protein</fullName>
    </recommendedName>
</protein>
<dbReference type="InterPro" id="IPR037011">
    <property type="entry name" value="Phycoerythr-like_a_sf"/>
</dbReference>
<feature type="signal peptide" evidence="13">
    <location>
        <begin position="1"/>
        <end position="16"/>
    </location>
</feature>
<name>A0A7S4PM60_GUITH</name>
<evidence type="ECO:0000256" key="1">
    <source>
        <dbReference type="ARBA" id="ARBA00004622"/>
    </source>
</evidence>
<keyword evidence="13" id="KW-0732">Signal</keyword>
<evidence type="ECO:0000256" key="9">
    <source>
        <dbReference type="ARBA" id="ARBA00023078"/>
    </source>
</evidence>
<comment type="function">
    <text evidence="12">Light-harvesting photosynthetic tetrapyrrole chromophore-protein from the phycobiliprotein complex.</text>
</comment>
<keyword evidence="4" id="KW-0150">Chloroplast</keyword>
<evidence type="ECO:0000256" key="11">
    <source>
        <dbReference type="ARBA" id="ARBA00023307"/>
    </source>
</evidence>
<dbReference type="InterPro" id="IPR011070">
    <property type="entry name" value="Globular_prot_asu/bsu"/>
</dbReference>
<sequence length="142" mass="14602">MLRAALPLAMVASAAAFAPAFQPALRTGTTMSMSMDRRQVVQGAALAGAVAPFLGGVQQASAAAKMPADSYTPIITIFDARGCPRGAGEYEGSPAGDNNDEMAVKVVLRKLEPDTGFAEQIKAETLGLMSKGPTQVSASSKK</sequence>
<keyword evidence="3" id="KW-0813">Transport</keyword>
<dbReference type="GO" id="GO:0009535">
    <property type="term" value="C:chloroplast thylakoid membrane"/>
    <property type="evidence" value="ECO:0007669"/>
    <property type="project" value="UniProtKB-SubCell"/>
</dbReference>
<evidence type="ECO:0000259" key="14">
    <source>
        <dbReference type="Pfam" id="PF02972"/>
    </source>
</evidence>
<evidence type="ECO:0000256" key="12">
    <source>
        <dbReference type="ARBA" id="ARBA00033724"/>
    </source>
</evidence>
<evidence type="ECO:0000256" key="8">
    <source>
        <dbReference type="ARBA" id="ARBA00022991"/>
    </source>
</evidence>
<reference evidence="15" key="1">
    <citation type="submission" date="2021-01" db="EMBL/GenBank/DDBJ databases">
        <authorList>
            <person name="Corre E."/>
            <person name="Pelletier E."/>
            <person name="Niang G."/>
            <person name="Scheremetjew M."/>
            <person name="Finn R."/>
            <person name="Kale V."/>
            <person name="Holt S."/>
            <person name="Cochrane G."/>
            <person name="Meng A."/>
            <person name="Brown T."/>
            <person name="Cohen L."/>
        </authorList>
    </citation>
    <scope>NUCLEOTIDE SEQUENCE</scope>
    <source>
        <strain evidence="15">CCMP 2712</strain>
    </source>
</reference>
<keyword evidence="10" id="KW-0472">Membrane</keyword>
<gene>
    <name evidence="15" type="ORF">GTHE00462_LOCUS38293</name>
</gene>
<dbReference type="GO" id="GO:0015979">
    <property type="term" value="P:photosynthesis"/>
    <property type="evidence" value="ECO:0007669"/>
    <property type="project" value="UniProtKB-KW"/>
</dbReference>
<dbReference type="Pfam" id="PF02972">
    <property type="entry name" value="Phycoerythr_ab"/>
    <property type="match status" value="1"/>
</dbReference>
<evidence type="ECO:0000256" key="13">
    <source>
        <dbReference type="SAM" id="SignalP"/>
    </source>
</evidence>
<dbReference type="InterPro" id="IPR006311">
    <property type="entry name" value="TAT_signal"/>
</dbReference>
<evidence type="ECO:0000256" key="4">
    <source>
        <dbReference type="ARBA" id="ARBA00022528"/>
    </source>
</evidence>
<comment type="similarity">
    <text evidence="2">Belongs to the phycoerythrin family.</text>
</comment>
<keyword evidence="5" id="KW-0602">Photosynthesis</keyword>
<keyword evidence="11" id="KW-0089">Bile pigment</keyword>
<dbReference type="Gene3D" id="3.90.510.10">
    <property type="entry name" value="Phycoerythrin alpha chain"/>
    <property type="match status" value="1"/>
</dbReference>
<dbReference type="InterPro" id="IPR004228">
    <property type="entry name" value="Phycoerythr_a"/>
</dbReference>
<dbReference type="PROSITE" id="PS51318">
    <property type="entry name" value="TAT"/>
    <property type="match status" value="1"/>
</dbReference>
<evidence type="ECO:0000256" key="3">
    <source>
        <dbReference type="ARBA" id="ARBA00022448"/>
    </source>
</evidence>
<keyword evidence="9" id="KW-0793">Thylakoid</keyword>
<keyword evidence="6" id="KW-0934">Plastid</keyword>
<organism evidence="15">
    <name type="scientific">Guillardia theta</name>
    <name type="common">Cryptophyte</name>
    <name type="synonym">Cryptomonas phi</name>
    <dbReference type="NCBI Taxonomy" id="55529"/>
    <lineage>
        <taxon>Eukaryota</taxon>
        <taxon>Cryptophyceae</taxon>
        <taxon>Pyrenomonadales</taxon>
        <taxon>Geminigeraceae</taxon>
        <taxon>Guillardia</taxon>
    </lineage>
</organism>
<evidence type="ECO:0000313" key="15">
    <source>
        <dbReference type="EMBL" id="CAE2339523.1"/>
    </source>
</evidence>
<dbReference type="AlphaFoldDB" id="A0A7S4PM60"/>
<dbReference type="SUPFAM" id="SSF56568">
    <property type="entry name" value="Non-globular alpha+beta subunits of globular proteins"/>
    <property type="match status" value="1"/>
</dbReference>
<feature type="domain" description="Phycoerythrin alpha chain" evidence="14">
    <location>
        <begin position="72"/>
        <end position="127"/>
    </location>
</feature>